<name>A0ABS5W433_9SPHN</name>
<dbReference type="SUPFAM" id="SSF53720">
    <property type="entry name" value="ALDH-like"/>
    <property type="match status" value="1"/>
</dbReference>
<organism evidence="6 7">
    <name type="scientific">Croceibacterium selenioxidans</name>
    <dbReference type="NCBI Taxonomy" id="2838833"/>
    <lineage>
        <taxon>Bacteria</taxon>
        <taxon>Pseudomonadati</taxon>
        <taxon>Pseudomonadota</taxon>
        <taxon>Alphaproteobacteria</taxon>
        <taxon>Sphingomonadales</taxon>
        <taxon>Erythrobacteraceae</taxon>
        <taxon>Croceibacterium</taxon>
    </lineage>
</organism>
<comment type="similarity">
    <text evidence="1 4">Belongs to the aldehyde dehydrogenase family.</text>
</comment>
<dbReference type="PROSITE" id="PS00687">
    <property type="entry name" value="ALDEHYDE_DEHYDR_GLU"/>
    <property type="match status" value="1"/>
</dbReference>
<dbReference type="InterPro" id="IPR015590">
    <property type="entry name" value="Aldehyde_DH_dom"/>
</dbReference>
<comment type="caution">
    <text evidence="6">The sequence shown here is derived from an EMBL/GenBank/DDBJ whole genome shotgun (WGS) entry which is preliminary data.</text>
</comment>
<dbReference type="Gene3D" id="3.40.309.10">
    <property type="entry name" value="Aldehyde Dehydrogenase, Chain A, domain 2"/>
    <property type="match status" value="1"/>
</dbReference>
<evidence type="ECO:0000313" key="7">
    <source>
        <dbReference type="Proteomes" id="UP000811255"/>
    </source>
</evidence>
<dbReference type="InterPro" id="IPR016161">
    <property type="entry name" value="Ald_DH/histidinol_DH"/>
</dbReference>
<accession>A0ABS5W433</accession>
<dbReference type="EMBL" id="JAHFVK010000002">
    <property type="protein sequence ID" value="MBT2134515.1"/>
    <property type="molecule type" value="Genomic_DNA"/>
</dbReference>
<feature type="active site" evidence="3">
    <location>
        <position position="229"/>
    </location>
</feature>
<dbReference type="PROSITE" id="PS00070">
    <property type="entry name" value="ALDEHYDE_DEHYDR_CYS"/>
    <property type="match status" value="1"/>
</dbReference>
<dbReference type="CDD" id="cd07103">
    <property type="entry name" value="ALDH_F5_SSADH_GabD"/>
    <property type="match status" value="1"/>
</dbReference>
<dbReference type="Pfam" id="PF00171">
    <property type="entry name" value="Aldedh"/>
    <property type="match status" value="1"/>
</dbReference>
<sequence length="459" mass="49019">MAVLNPANGDRVASVRTYSEAEISEIIRKADNARADWAAATAKQRSAKLRTWFDLIILHREDLAAICTRESGKPLAEARTEVDYAASFVEWYSEEAKRVYGETIPSFAAGKGIVVNKEPVGTCAAITPWNFPLAMITRKSAPALAAGCAMVIKPSEETPLSALALEALAVKAGIPAEILRIVPSDNASMVGKLFCTHPTIRKISFTGSTAIGKLLLEQAGSTVKRVSMELGGNAPFIVFGDADIDAAVEGAMIAKFRNAGQSCIGANRMLVQREVHDRFVEKFVTRVSALKVANGLEDGAQIGPLITEKSFRKVESLTDLALSQGASLAWGGGHHNAGAQFYTPTVLTGVSPGMDIAQQEVFGPVASVMSFDKEEEALRIANDTRYGLASYFYTRDLGRAVRVMNGLEYGMVAVNEGLLGTEVAPFGGIKESGLGREGSHHGIDEYLELKYGLIGGFAA</sequence>
<gene>
    <name evidence="6" type="ORF">KK137_09235</name>
</gene>
<feature type="domain" description="Aldehyde dehydrogenase" evidence="5">
    <location>
        <begin position="2"/>
        <end position="450"/>
    </location>
</feature>
<dbReference type="Proteomes" id="UP000811255">
    <property type="component" value="Unassembled WGS sequence"/>
</dbReference>
<reference evidence="6 7" key="1">
    <citation type="submission" date="2021-05" db="EMBL/GenBank/DDBJ databases">
        <title>Croceibacterium sp. LX-88 genome sequence.</title>
        <authorList>
            <person name="Luo X."/>
        </authorList>
    </citation>
    <scope>NUCLEOTIDE SEQUENCE [LARGE SCALE GENOMIC DNA]</scope>
    <source>
        <strain evidence="6 7">LX-88</strain>
    </source>
</reference>
<dbReference type="PANTHER" id="PTHR43353">
    <property type="entry name" value="SUCCINATE-SEMIALDEHYDE DEHYDROGENASE, MITOCHONDRIAL"/>
    <property type="match status" value="1"/>
</dbReference>
<dbReference type="InterPro" id="IPR050740">
    <property type="entry name" value="Aldehyde_DH_Superfamily"/>
</dbReference>
<keyword evidence="2 4" id="KW-0560">Oxidoreductase</keyword>
<evidence type="ECO:0000313" key="6">
    <source>
        <dbReference type="EMBL" id="MBT2134515.1"/>
    </source>
</evidence>
<protein>
    <submittedName>
        <fullName evidence="6">NAD-dependent succinate-semialdehyde dehydrogenase</fullName>
    </submittedName>
</protein>
<dbReference type="InterPro" id="IPR016163">
    <property type="entry name" value="Ald_DH_C"/>
</dbReference>
<evidence type="ECO:0000256" key="2">
    <source>
        <dbReference type="ARBA" id="ARBA00023002"/>
    </source>
</evidence>
<evidence type="ECO:0000256" key="3">
    <source>
        <dbReference type="PROSITE-ProRule" id="PRU10007"/>
    </source>
</evidence>
<evidence type="ECO:0000259" key="5">
    <source>
        <dbReference type="Pfam" id="PF00171"/>
    </source>
</evidence>
<dbReference type="InterPro" id="IPR029510">
    <property type="entry name" value="Ald_DH_CS_GLU"/>
</dbReference>
<proteinExistence type="inferred from homology"/>
<dbReference type="InterPro" id="IPR016162">
    <property type="entry name" value="Ald_DH_N"/>
</dbReference>
<dbReference type="PANTHER" id="PTHR43353:SF5">
    <property type="entry name" value="SUCCINATE-SEMIALDEHYDE DEHYDROGENASE, MITOCHONDRIAL"/>
    <property type="match status" value="1"/>
</dbReference>
<dbReference type="InterPro" id="IPR016160">
    <property type="entry name" value="Ald_DH_CS_CYS"/>
</dbReference>
<keyword evidence="7" id="KW-1185">Reference proteome</keyword>
<evidence type="ECO:0000256" key="1">
    <source>
        <dbReference type="ARBA" id="ARBA00009986"/>
    </source>
</evidence>
<evidence type="ECO:0000256" key="4">
    <source>
        <dbReference type="RuleBase" id="RU003345"/>
    </source>
</evidence>
<dbReference type="Gene3D" id="3.40.605.10">
    <property type="entry name" value="Aldehyde Dehydrogenase, Chain A, domain 1"/>
    <property type="match status" value="1"/>
</dbReference>